<dbReference type="Proteomes" id="UP000054018">
    <property type="component" value="Unassembled WGS sequence"/>
</dbReference>
<protein>
    <submittedName>
        <fullName evidence="1">Uncharacterized protein</fullName>
    </submittedName>
</protein>
<reference evidence="1 2" key="1">
    <citation type="submission" date="2014-04" db="EMBL/GenBank/DDBJ databases">
        <authorList>
            <consortium name="DOE Joint Genome Institute"/>
            <person name="Kuo A."/>
            <person name="Kohler A."/>
            <person name="Costa M.D."/>
            <person name="Nagy L.G."/>
            <person name="Floudas D."/>
            <person name="Copeland A."/>
            <person name="Barry K.W."/>
            <person name="Cichocki N."/>
            <person name="Veneault-Fourrey C."/>
            <person name="LaButti K."/>
            <person name="Lindquist E.A."/>
            <person name="Lipzen A."/>
            <person name="Lundell T."/>
            <person name="Morin E."/>
            <person name="Murat C."/>
            <person name="Sun H."/>
            <person name="Tunlid A."/>
            <person name="Henrissat B."/>
            <person name="Grigoriev I.V."/>
            <person name="Hibbett D.S."/>
            <person name="Martin F."/>
            <person name="Nordberg H.P."/>
            <person name="Cantor M.N."/>
            <person name="Hua S.X."/>
        </authorList>
    </citation>
    <scope>NUCLEOTIDE SEQUENCE [LARGE SCALE GENOMIC DNA]</scope>
    <source>
        <strain evidence="1 2">441</strain>
    </source>
</reference>
<name>A0A0C9XW18_9AGAM</name>
<gene>
    <name evidence="1" type="ORF">PISMIDRAFT_25088</name>
</gene>
<keyword evidence="2" id="KW-1185">Reference proteome</keyword>
<evidence type="ECO:0000313" key="2">
    <source>
        <dbReference type="Proteomes" id="UP000054018"/>
    </source>
</evidence>
<proteinExistence type="predicted"/>
<sequence>MIQVMGKELGVLYSEDVQEVLKYAWCTLVNEMILNVGWCHGQKSRTTWKTNVWESLMLANAALDAVYAEWKIAQVQLLKDQTNVVTFFMHKRNDKGLVMRWFGNVVFEKFHLNFWYTQMASPVKTFSDNYRTTLTYMIEYCSTYKAYHEGFLEALQHAVIGPVLTSHLAWLNKQGM</sequence>
<evidence type="ECO:0000313" key="1">
    <source>
        <dbReference type="EMBL" id="KIK16620.1"/>
    </source>
</evidence>
<dbReference type="HOGENOM" id="CLU_1525764_0_0_1"/>
<reference evidence="2" key="2">
    <citation type="submission" date="2015-01" db="EMBL/GenBank/DDBJ databases">
        <title>Evolutionary Origins and Diversification of the Mycorrhizal Mutualists.</title>
        <authorList>
            <consortium name="DOE Joint Genome Institute"/>
            <consortium name="Mycorrhizal Genomics Consortium"/>
            <person name="Kohler A."/>
            <person name="Kuo A."/>
            <person name="Nagy L.G."/>
            <person name="Floudas D."/>
            <person name="Copeland A."/>
            <person name="Barry K.W."/>
            <person name="Cichocki N."/>
            <person name="Veneault-Fourrey C."/>
            <person name="LaButti K."/>
            <person name="Lindquist E.A."/>
            <person name="Lipzen A."/>
            <person name="Lundell T."/>
            <person name="Morin E."/>
            <person name="Murat C."/>
            <person name="Riley R."/>
            <person name="Ohm R."/>
            <person name="Sun H."/>
            <person name="Tunlid A."/>
            <person name="Henrissat B."/>
            <person name="Grigoriev I.V."/>
            <person name="Hibbett D.S."/>
            <person name="Martin F."/>
        </authorList>
    </citation>
    <scope>NUCLEOTIDE SEQUENCE [LARGE SCALE GENOMIC DNA]</scope>
    <source>
        <strain evidence="2">441</strain>
    </source>
</reference>
<dbReference type="AlphaFoldDB" id="A0A0C9XW18"/>
<accession>A0A0C9XW18</accession>
<dbReference type="EMBL" id="KN833851">
    <property type="protein sequence ID" value="KIK16620.1"/>
    <property type="molecule type" value="Genomic_DNA"/>
</dbReference>
<dbReference type="OrthoDB" id="2676889at2759"/>
<organism evidence="1 2">
    <name type="scientific">Pisolithus microcarpus 441</name>
    <dbReference type="NCBI Taxonomy" id="765257"/>
    <lineage>
        <taxon>Eukaryota</taxon>
        <taxon>Fungi</taxon>
        <taxon>Dikarya</taxon>
        <taxon>Basidiomycota</taxon>
        <taxon>Agaricomycotina</taxon>
        <taxon>Agaricomycetes</taxon>
        <taxon>Agaricomycetidae</taxon>
        <taxon>Boletales</taxon>
        <taxon>Sclerodermatineae</taxon>
        <taxon>Pisolithaceae</taxon>
        <taxon>Pisolithus</taxon>
    </lineage>
</organism>